<dbReference type="STRING" id="42155.A0A0R3QRN4"/>
<protein>
    <submittedName>
        <fullName evidence="4">DUF663 domain-containing protein</fullName>
    </submittedName>
</protein>
<dbReference type="Gene3D" id="3.30.1490.120">
    <property type="entry name" value="RNA polymerase Rpb7-like, N-terminal domain"/>
    <property type="match status" value="1"/>
</dbReference>
<sequence length="394" mass="44867">MYSNNVWFMDDRHLKSFWNYHRAALRWFNAHQAAREYAVNGSSDMININKTARTSNNDSLSDERQGSSSGDMGEDIDMSSEMAAFFRQTIEHRKQRDADRSKEAKRYKEDSCITEDHYVMADKIGVYGNEKRSFQLPNGPAERLKKFDKMKELYGNDAEKILAMEAHLDLRFEQNYSQPGLLKTENMGKRKRLENAGASVRTGMKRIKLQNDGGVLEMDSSEASRNSIGKGKKKITNYYDNKLKMGMDRYIGMSYQKLKRIMTTDANCDLLVVVEKRHITIGWHQLGEAANAIRYILNSSLGQYRKSLDGILLAVGKVDIVDKPFCIADQPCMHIDLNVNCIVFRPKQGHTYNCVVAAVDKNTEKSPEIGDQVAIKFSHVEIKGSLCQIKGMIT</sequence>
<accession>A0A0R3QRN4</accession>
<dbReference type="AlphaFoldDB" id="A0A0R3QRN4"/>
<dbReference type="GO" id="GO:0000428">
    <property type="term" value="C:DNA-directed RNA polymerase complex"/>
    <property type="evidence" value="ECO:0007669"/>
    <property type="project" value="UniProtKB-KW"/>
</dbReference>
<organism evidence="4">
    <name type="scientific">Brugia timori</name>
    <dbReference type="NCBI Taxonomy" id="42155"/>
    <lineage>
        <taxon>Eukaryota</taxon>
        <taxon>Metazoa</taxon>
        <taxon>Ecdysozoa</taxon>
        <taxon>Nematoda</taxon>
        <taxon>Chromadorea</taxon>
        <taxon>Rhabditida</taxon>
        <taxon>Spirurina</taxon>
        <taxon>Spiruromorpha</taxon>
        <taxon>Filarioidea</taxon>
        <taxon>Onchocercidae</taxon>
        <taxon>Brugia</taxon>
    </lineage>
</organism>
<evidence type="ECO:0000256" key="3">
    <source>
        <dbReference type="SAM" id="MobiDB-lite"/>
    </source>
</evidence>
<dbReference type="PANTHER" id="PTHR16238">
    <property type="entry name" value="GEM-ASSOCIATED PROTEIN 8"/>
    <property type="match status" value="1"/>
</dbReference>
<proteinExistence type="predicted"/>
<evidence type="ECO:0000256" key="1">
    <source>
        <dbReference type="ARBA" id="ARBA00022478"/>
    </source>
</evidence>
<dbReference type="InterPro" id="IPR034754">
    <property type="entry name" value="GEMIN8"/>
</dbReference>
<dbReference type="GO" id="GO:0000387">
    <property type="term" value="P:spliceosomal snRNP assembly"/>
    <property type="evidence" value="ECO:0007669"/>
    <property type="project" value="InterPro"/>
</dbReference>
<dbReference type="InterPro" id="IPR036898">
    <property type="entry name" value="RNA_pol_Rpb7-like_N_sf"/>
</dbReference>
<dbReference type="Pfam" id="PF15348">
    <property type="entry name" value="GEMIN8"/>
    <property type="match status" value="1"/>
</dbReference>
<dbReference type="GO" id="GO:0032797">
    <property type="term" value="C:SMN complex"/>
    <property type="evidence" value="ECO:0007669"/>
    <property type="project" value="InterPro"/>
</dbReference>
<evidence type="ECO:0000313" key="4">
    <source>
        <dbReference type="WBParaSite" id="BTMF_0001038601-mRNA-1"/>
    </source>
</evidence>
<name>A0A0R3QRN4_9BILA</name>
<dbReference type="PANTHER" id="PTHR16238:SF7">
    <property type="entry name" value="GEM-ASSOCIATED PROTEIN 8"/>
    <property type="match status" value="1"/>
</dbReference>
<evidence type="ECO:0000256" key="2">
    <source>
        <dbReference type="ARBA" id="ARBA00023163"/>
    </source>
</evidence>
<keyword evidence="2" id="KW-0804">Transcription</keyword>
<keyword evidence="1" id="KW-0240">DNA-directed RNA polymerase</keyword>
<feature type="region of interest" description="Disordered" evidence="3">
    <location>
        <begin position="51"/>
        <end position="74"/>
    </location>
</feature>
<reference evidence="4" key="1">
    <citation type="submission" date="2017-02" db="UniProtKB">
        <authorList>
            <consortium name="WormBaseParasite"/>
        </authorList>
    </citation>
    <scope>IDENTIFICATION</scope>
</reference>
<dbReference type="WBParaSite" id="BTMF_0001038601-mRNA-1">
    <property type="protein sequence ID" value="BTMF_0001038601-mRNA-1"/>
    <property type="gene ID" value="BTMF_0001038601"/>
</dbReference>